<comment type="similarity">
    <text evidence="1">Belongs to the DeSI family.</text>
</comment>
<keyword evidence="2" id="KW-0645">Protease</keyword>
<organism evidence="6">
    <name type="scientific">Ostreococcus mediterraneus</name>
    <dbReference type="NCBI Taxonomy" id="1486918"/>
    <lineage>
        <taxon>Eukaryota</taxon>
        <taxon>Viridiplantae</taxon>
        <taxon>Chlorophyta</taxon>
        <taxon>Mamiellophyceae</taxon>
        <taxon>Mamiellales</taxon>
        <taxon>Bathycoccaceae</taxon>
        <taxon>Ostreococcus</taxon>
    </lineage>
</organism>
<proteinExistence type="inferred from homology"/>
<gene>
    <name evidence="6" type="ORF">OMED0930_LOCUS3233</name>
</gene>
<evidence type="ECO:0000256" key="2">
    <source>
        <dbReference type="ARBA" id="ARBA00022670"/>
    </source>
</evidence>
<evidence type="ECO:0000313" key="6">
    <source>
        <dbReference type="EMBL" id="CAD8812139.1"/>
    </source>
</evidence>
<keyword evidence="3" id="KW-0378">Hydrolase</keyword>
<dbReference type="GO" id="GO:0008233">
    <property type="term" value="F:peptidase activity"/>
    <property type="evidence" value="ECO:0007669"/>
    <property type="project" value="UniProtKB-KW"/>
</dbReference>
<protein>
    <recommendedName>
        <fullName evidence="5">PPPDE domain-containing protein</fullName>
    </recommendedName>
</protein>
<evidence type="ECO:0000256" key="1">
    <source>
        <dbReference type="ARBA" id="ARBA00008140"/>
    </source>
</evidence>
<dbReference type="PANTHER" id="PTHR12378:SF7">
    <property type="entry name" value="DESUMOYLATING ISOPEPTIDASE 1"/>
    <property type="match status" value="1"/>
</dbReference>
<dbReference type="GO" id="GO:0006508">
    <property type="term" value="P:proteolysis"/>
    <property type="evidence" value="ECO:0007669"/>
    <property type="project" value="UniProtKB-KW"/>
</dbReference>
<feature type="compositionally biased region" description="Low complexity" evidence="4">
    <location>
        <begin position="206"/>
        <end position="217"/>
    </location>
</feature>
<feature type="non-terminal residue" evidence="6">
    <location>
        <position position="285"/>
    </location>
</feature>
<sequence length="285" mass="30460">MSSVVLRVYDLSGGMASMLTASGELLGTHIEAIYHTAIVVFGMEYWFGQGLQCAPRDATQTQFGQPMWTETLGTTELTRDIFEDWLRDASSRYSADTYSLLEHNCNNFSDEAGTFLCGVGVPKKILDLPETVLSTEIGQALKPFLGMFENRMRSTQGTAIGGKAGDKIECKAPATTAQEGGARASAKINGLGGGSGLEPSKKPRVSKSASSSSSSSSTAPKREVSGEDLMNMVRSMSQHFGDLRNQGASTQQAVSESMFKAKDALADRLSNENGGLRKSDSAKEL</sequence>
<dbReference type="InterPro" id="IPR042266">
    <property type="entry name" value="PPPDE_sf"/>
</dbReference>
<dbReference type="GO" id="GO:0070646">
    <property type="term" value="P:protein modification by small protein removal"/>
    <property type="evidence" value="ECO:0007669"/>
    <property type="project" value="TreeGrafter"/>
</dbReference>
<evidence type="ECO:0000259" key="5">
    <source>
        <dbReference type="PROSITE" id="PS51858"/>
    </source>
</evidence>
<dbReference type="Pfam" id="PF05903">
    <property type="entry name" value="Peptidase_C97"/>
    <property type="match status" value="1"/>
</dbReference>
<evidence type="ECO:0000256" key="3">
    <source>
        <dbReference type="ARBA" id="ARBA00022801"/>
    </source>
</evidence>
<dbReference type="InterPro" id="IPR008580">
    <property type="entry name" value="PPPDE_dom"/>
</dbReference>
<dbReference type="PROSITE" id="PS51858">
    <property type="entry name" value="PPPDE"/>
    <property type="match status" value="1"/>
</dbReference>
<reference evidence="6" key="1">
    <citation type="submission" date="2021-01" db="EMBL/GenBank/DDBJ databases">
        <authorList>
            <person name="Corre E."/>
            <person name="Pelletier E."/>
            <person name="Niang G."/>
            <person name="Scheremetjew M."/>
            <person name="Finn R."/>
            <person name="Kale V."/>
            <person name="Holt S."/>
            <person name="Cochrane G."/>
            <person name="Meng A."/>
            <person name="Brown T."/>
            <person name="Cohen L."/>
        </authorList>
    </citation>
    <scope>NUCLEOTIDE SEQUENCE</scope>
    <source>
        <strain evidence="6">Clade-D-RCC1621</strain>
    </source>
</reference>
<feature type="compositionally biased region" description="Basic and acidic residues" evidence="4">
    <location>
        <begin position="259"/>
        <end position="285"/>
    </location>
</feature>
<dbReference type="AlphaFoldDB" id="A0A7S0WH18"/>
<feature type="region of interest" description="Disordered" evidence="4">
    <location>
        <begin position="174"/>
        <end position="285"/>
    </location>
</feature>
<name>A0A7S0WH18_9CHLO</name>
<evidence type="ECO:0000256" key="4">
    <source>
        <dbReference type="SAM" id="MobiDB-lite"/>
    </source>
</evidence>
<dbReference type="SMART" id="SM01179">
    <property type="entry name" value="DUF862"/>
    <property type="match status" value="1"/>
</dbReference>
<dbReference type="EMBL" id="HBFO01004685">
    <property type="protein sequence ID" value="CAD8812139.1"/>
    <property type="molecule type" value="Transcribed_RNA"/>
</dbReference>
<feature type="compositionally biased region" description="Polar residues" evidence="4">
    <location>
        <begin position="246"/>
        <end position="255"/>
    </location>
</feature>
<accession>A0A7S0WH18</accession>
<feature type="domain" description="PPPDE" evidence="5">
    <location>
        <begin position="2"/>
        <end position="146"/>
    </location>
</feature>
<dbReference type="Gene3D" id="3.90.1720.30">
    <property type="entry name" value="PPPDE domains"/>
    <property type="match status" value="1"/>
</dbReference>
<dbReference type="PANTHER" id="PTHR12378">
    <property type="entry name" value="DESUMOYLATING ISOPEPTIDASE"/>
    <property type="match status" value="1"/>
</dbReference>